<evidence type="ECO:0000256" key="2">
    <source>
        <dbReference type="ARBA" id="ARBA00022679"/>
    </source>
</evidence>
<evidence type="ECO:0000256" key="1">
    <source>
        <dbReference type="ARBA" id="ARBA00022676"/>
    </source>
</evidence>
<reference evidence="4 5" key="1">
    <citation type="submission" date="2020-12" db="EMBL/GenBank/DDBJ databases">
        <title>Vagococcus allomyrinae sp. nov. and Enterococcus lavae sp. nov., isolated from the larvae of Allomyrina dichotoma.</title>
        <authorList>
            <person name="Lee S.D."/>
        </authorList>
    </citation>
    <scope>NUCLEOTIDE SEQUENCE [LARGE SCALE GENOMIC DNA]</scope>
    <source>
        <strain evidence="4 5">BWM-S5</strain>
    </source>
</reference>
<dbReference type="EMBL" id="JAEDXU010000006">
    <property type="protein sequence ID" value="MBP1047006.1"/>
    <property type="molecule type" value="Genomic_DNA"/>
</dbReference>
<protein>
    <submittedName>
        <fullName evidence="4">Glycosyltransferase family 8 protein</fullName>
    </submittedName>
</protein>
<name>A0ABS4CLK5_9ENTE</name>
<dbReference type="InterPro" id="IPR002495">
    <property type="entry name" value="Glyco_trans_8"/>
</dbReference>
<evidence type="ECO:0000313" key="5">
    <source>
        <dbReference type="Proteomes" id="UP000673375"/>
    </source>
</evidence>
<gene>
    <name evidence="4" type="ORF">I6N96_12065</name>
</gene>
<dbReference type="Proteomes" id="UP000673375">
    <property type="component" value="Unassembled WGS sequence"/>
</dbReference>
<sequence>MTEERITIVSCCNDAFVPHLTTLFVSILENTHTPTSRYSFYIIEDNIGIKNRQLLLQSMNSYNAKVTFLTIDNSNFAHVVESDRIPRTAYFRIVAPELFREMGVKKLLYLDCDMVAVTDIAQLWALDLSDYLLAAVEDAGFHHRLEKMSLPVHSALYFNSGFMLINVEAWLRKEITFRVLNFIENHPEKLRFHDQDALNAVLSGQWLQLHPSWNAQSYIMEGVKEHPLPEGEKEYEETRKQPKIIHYSGHVKPWHGEFDSPTLKDYEKYYNLTAFPPYKQFLVKAYDCPEMVRKKIE</sequence>
<organism evidence="4 5">
    <name type="scientific">Enterococcus larvae</name>
    <dbReference type="NCBI Taxonomy" id="2794352"/>
    <lineage>
        <taxon>Bacteria</taxon>
        <taxon>Bacillati</taxon>
        <taxon>Bacillota</taxon>
        <taxon>Bacilli</taxon>
        <taxon>Lactobacillales</taxon>
        <taxon>Enterococcaceae</taxon>
        <taxon>Enterococcus</taxon>
    </lineage>
</organism>
<keyword evidence="2" id="KW-0808">Transferase</keyword>
<evidence type="ECO:0000256" key="3">
    <source>
        <dbReference type="ARBA" id="ARBA00022723"/>
    </source>
</evidence>
<dbReference type="PANTHER" id="PTHR13778:SF47">
    <property type="entry name" value="LIPOPOLYSACCHARIDE 1,3-GALACTOSYLTRANSFERASE"/>
    <property type="match status" value="1"/>
</dbReference>
<dbReference type="RefSeq" id="WP_209557798.1">
    <property type="nucleotide sequence ID" value="NZ_JAEDXU010000006.1"/>
</dbReference>
<dbReference type="PANTHER" id="PTHR13778">
    <property type="entry name" value="GLYCOSYLTRANSFERASE 8 DOMAIN-CONTAINING PROTEIN"/>
    <property type="match status" value="1"/>
</dbReference>
<accession>A0ABS4CLK5</accession>
<dbReference type="Pfam" id="PF01501">
    <property type="entry name" value="Glyco_transf_8"/>
    <property type="match status" value="1"/>
</dbReference>
<comment type="caution">
    <text evidence="4">The sequence shown here is derived from an EMBL/GenBank/DDBJ whole genome shotgun (WGS) entry which is preliminary data.</text>
</comment>
<dbReference type="InterPro" id="IPR029044">
    <property type="entry name" value="Nucleotide-diphossugar_trans"/>
</dbReference>
<dbReference type="Gene3D" id="3.90.550.10">
    <property type="entry name" value="Spore Coat Polysaccharide Biosynthesis Protein SpsA, Chain A"/>
    <property type="match status" value="1"/>
</dbReference>
<keyword evidence="5" id="KW-1185">Reference proteome</keyword>
<evidence type="ECO:0000313" key="4">
    <source>
        <dbReference type="EMBL" id="MBP1047006.1"/>
    </source>
</evidence>
<dbReference type="InterPro" id="IPR050748">
    <property type="entry name" value="Glycosyltrans_8_dom-fam"/>
</dbReference>
<keyword evidence="1" id="KW-0328">Glycosyltransferase</keyword>
<dbReference type="SUPFAM" id="SSF53448">
    <property type="entry name" value="Nucleotide-diphospho-sugar transferases"/>
    <property type="match status" value="1"/>
</dbReference>
<dbReference type="CDD" id="cd04194">
    <property type="entry name" value="GT8_A4GalT_like"/>
    <property type="match status" value="1"/>
</dbReference>
<keyword evidence="3" id="KW-0479">Metal-binding</keyword>
<proteinExistence type="predicted"/>